<evidence type="ECO:0000313" key="2">
    <source>
        <dbReference type="EMBL" id="OGC55498.1"/>
    </source>
</evidence>
<feature type="transmembrane region" description="Helical" evidence="1">
    <location>
        <begin position="35"/>
        <end position="56"/>
    </location>
</feature>
<organism evidence="2 3">
    <name type="scientific">candidate division WWE3 bacterium RIFCSPLOWO2_01_FULL_41_18</name>
    <dbReference type="NCBI Taxonomy" id="1802625"/>
    <lineage>
        <taxon>Bacteria</taxon>
        <taxon>Katanobacteria</taxon>
    </lineage>
</organism>
<keyword evidence="1" id="KW-0812">Transmembrane</keyword>
<dbReference type="Proteomes" id="UP000176504">
    <property type="component" value="Unassembled WGS sequence"/>
</dbReference>
<dbReference type="EMBL" id="MEVI01000002">
    <property type="protein sequence ID" value="OGC55498.1"/>
    <property type="molecule type" value="Genomic_DNA"/>
</dbReference>
<protein>
    <submittedName>
        <fullName evidence="2">Uncharacterized protein</fullName>
    </submittedName>
</protein>
<sequence length="63" mass="6535">MKKILIFIAGTSASAGFLCGIPSLAATLRPSVLEAYAWGFGAILGAVLVLGGWALWSLASRLR</sequence>
<keyword evidence="1" id="KW-0472">Membrane</keyword>
<evidence type="ECO:0000313" key="3">
    <source>
        <dbReference type="Proteomes" id="UP000176504"/>
    </source>
</evidence>
<comment type="caution">
    <text evidence="2">The sequence shown here is derived from an EMBL/GenBank/DDBJ whole genome shotgun (WGS) entry which is preliminary data.</text>
</comment>
<dbReference type="AlphaFoldDB" id="A0A1F4VEV2"/>
<keyword evidence="1" id="KW-1133">Transmembrane helix</keyword>
<proteinExistence type="predicted"/>
<gene>
    <name evidence="2" type="ORF">A3A78_00895</name>
</gene>
<name>A0A1F4VEV2_UNCKA</name>
<accession>A0A1F4VEV2</accession>
<reference evidence="2 3" key="1">
    <citation type="journal article" date="2016" name="Nat. Commun.">
        <title>Thousands of microbial genomes shed light on interconnected biogeochemical processes in an aquifer system.</title>
        <authorList>
            <person name="Anantharaman K."/>
            <person name="Brown C.T."/>
            <person name="Hug L.A."/>
            <person name="Sharon I."/>
            <person name="Castelle C.J."/>
            <person name="Probst A.J."/>
            <person name="Thomas B.C."/>
            <person name="Singh A."/>
            <person name="Wilkins M.J."/>
            <person name="Karaoz U."/>
            <person name="Brodie E.L."/>
            <person name="Williams K.H."/>
            <person name="Hubbard S.S."/>
            <person name="Banfield J.F."/>
        </authorList>
    </citation>
    <scope>NUCLEOTIDE SEQUENCE [LARGE SCALE GENOMIC DNA]</scope>
</reference>
<evidence type="ECO:0000256" key="1">
    <source>
        <dbReference type="SAM" id="Phobius"/>
    </source>
</evidence>